<dbReference type="InterPro" id="IPR013766">
    <property type="entry name" value="Thioredoxin_domain"/>
</dbReference>
<accession>A0A1U9YZG4</accession>
<dbReference type="EMBL" id="CP020330">
    <property type="protein sequence ID" value="AQZ50808.1"/>
    <property type="molecule type" value="Genomic_DNA"/>
</dbReference>
<gene>
    <name evidence="8" type="primary">trxA</name>
    <name evidence="8" type="ORF">Mame_01448</name>
</gene>
<dbReference type="OrthoDB" id="9790390at2"/>
<dbReference type="InterPro" id="IPR011990">
    <property type="entry name" value="TPR-like_helical_dom_sf"/>
</dbReference>
<dbReference type="KEGG" id="mmed:Mame_01448"/>
<keyword evidence="9" id="KW-1185">Reference proteome</keyword>
<dbReference type="GO" id="GO:0045454">
    <property type="term" value="P:cell redox homeostasis"/>
    <property type="evidence" value="ECO:0007669"/>
    <property type="project" value="TreeGrafter"/>
</dbReference>
<evidence type="ECO:0000256" key="3">
    <source>
        <dbReference type="ARBA" id="ARBA00022982"/>
    </source>
</evidence>
<keyword evidence="5" id="KW-0676">Redox-active center</keyword>
<proteinExistence type="inferred from homology"/>
<dbReference type="GO" id="GO:0015035">
    <property type="term" value="F:protein-disulfide reductase activity"/>
    <property type="evidence" value="ECO:0007669"/>
    <property type="project" value="UniProtKB-UniRule"/>
</dbReference>
<dbReference type="PANTHER" id="PTHR45663">
    <property type="entry name" value="GEO12009P1"/>
    <property type="match status" value="1"/>
</dbReference>
<feature type="domain" description="Thioredoxin" evidence="7">
    <location>
        <begin position="22"/>
        <end position="140"/>
    </location>
</feature>
<dbReference type="NCBIfam" id="TIGR01068">
    <property type="entry name" value="thioredoxin"/>
    <property type="match status" value="1"/>
</dbReference>
<name>A0A1U9YZG4_9HYPH</name>
<protein>
    <recommendedName>
        <fullName evidence="6">Thioredoxin</fullName>
    </recommendedName>
</protein>
<dbReference type="Proteomes" id="UP000191135">
    <property type="component" value="Chromosome"/>
</dbReference>
<dbReference type="InterPro" id="IPR017937">
    <property type="entry name" value="Thioredoxin_CS"/>
</dbReference>
<evidence type="ECO:0000256" key="2">
    <source>
        <dbReference type="ARBA" id="ARBA00022448"/>
    </source>
</evidence>
<dbReference type="InterPro" id="IPR005746">
    <property type="entry name" value="Thioredoxin"/>
</dbReference>
<dbReference type="Gene3D" id="1.25.40.10">
    <property type="entry name" value="Tetratricopeptide repeat domain"/>
    <property type="match status" value="2"/>
</dbReference>
<dbReference type="GO" id="GO:0005829">
    <property type="term" value="C:cytosol"/>
    <property type="evidence" value="ECO:0007669"/>
    <property type="project" value="TreeGrafter"/>
</dbReference>
<dbReference type="Pfam" id="PF14561">
    <property type="entry name" value="TPR_20"/>
    <property type="match status" value="1"/>
</dbReference>
<evidence type="ECO:0000256" key="6">
    <source>
        <dbReference type="NCBIfam" id="TIGR01068"/>
    </source>
</evidence>
<dbReference type="PANTHER" id="PTHR45663:SF11">
    <property type="entry name" value="GEO12009P1"/>
    <property type="match status" value="1"/>
</dbReference>
<keyword evidence="4" id="KW-1015">Disulfide bond</keyword>
<dbReference type="PRINTS" id="PR00421">
    <property type="entry name" value="THIOREDOXIN"/>
</dbReference>
<evidence type="ECO:0000256" key="4">
    <source>
        <dbReference type="ARBA" id="ARBA00023157"/>
    </source>
</evidence>
<keyword evidence="2" id="KW-0813">Transport</keyword>
<sequence>MSGFDNPYGGSFGGQMNVSADGAVNGATPPGGLIKDTTTAAFGKDVIEESKAQPVLVDFWAPWCGPCKQLGPVLEKAVTAAGGKVKLVKMNIDEHPSIAGQLGIQSIPAVIAFSAGQPVDGFMGAVPESQVNEFIAKLSQNSPSEQDRKAEIAEALDQAEQMLADGKLQEAGQLFAAVMQADPENPKALAGIGRCMVAAGQLDRARQVLEQVPEELREDDAIKALVTKIEQIEEARKFGDPAALEHALAQNPDDHEARMKLAKVLNAEGKREAAAEQLLIIMRRDREFDDDGARRQLIAFFEAWGPKDPATIAARRRLSTILFS</sequence>
<dbReference type="PROSITE" id="PS00194">
    <property type="entry name" value="THIOREDOXIN_1"/>
    <property type="match status" value="1"/>
</dbReference>
<organism evidence="8 9">
    <name type="scientific">Martelella mediterranea DSM 17316</name>
    <dbReference type="NCBI Taxonomy" id="1122214"/>
    <lineage>
        <taxon>Bacteria</taxon>
        <taxon>Pseudomonadati</taxon>
        <taxon>Pseudomonadota</taxon>
        <taxon>Alphaproteobacteria</taxon>
        <taxon>Hyphomicrobiales</taxon>
        <taxon>Aurantimonadaceae</taxon>
        <taxon>Martelella</taxon>
    </lineage>
</organism>
<evidence type="ECO:0000313" key="9">
    <source>
        <dbReference type="Proteomes" id="UP000191135"/>
    </source>
</evidence>
<dbReference type="InterPro" id="IPR036249">
    <property type="entry name" value="Thioredoxin-like_sf"/>
</dbReference>
<dbReference type="SUPFAM" id="SSF52833">
    <property type="entry name" value="Thioredoxin-like"/>
    <property type="match status" value="1"/>
</dbReference>
<dbReference type="eggNOG" id="COG3118">
    <property type="taxonomic scope" value="Bacteria"/>
</dbReference>
<reference evidence="8 9" key="1">
    <citation type="submission" date="2017-03" db="EMBL/GenBank/DDBJ databases">
        <title>Foreign affairs: Plasmid Transfer between Roseobacters and Rhizobia.</title>
        <authorList>
            <person name="Bartling P."/>
            <person name="Bunk B."/>
            <person name="Overmann J."/>
            <person name="Brinkmann H."/>
            <person name="Petersen J."/>
        </authorList>
    </citation>
    <scope>NUCLEOTIDE SEQUENCE [LARGE SCALE GENOMIC DNA]</scope>
    <source>
        <strain evidence="8 9">MACL11</strain>
    </source>
</reference>
<keyword evidence="3" id="KW-0249">Electron transport</keyword>
<comment type="similarity">
    <text evidence="1">Belongs to the thioredoxin family.</text>
</comment>
<evidence type="ECO:0000256" key="1">
    <source>
        <dbReference type="ARBA" id="ARBA00008987"/>
    </source>
</evidence>
<evidence type="ECO:0000259" key="7">
    <source>
        <dbReference type="PROSITE" id="PS51352"/>
    </source>
</evidence>
<dbReference type="CDD" id="cd02947">
    <property type="entry name" value="TRX_family"/>
    <property type="match status" value="1"/>
</dbReference>
<dbReference type="Pfam" id="PF00085">
    <property type="entry name" value="Thioredoxin"/>
    <property type="match status" value="1"/>
</dbReference>
<dbReference type="Gene3D" id="3.40.30.10">
    <property type="entry name" value="Glutaredoxin"/>
    <property type="match status" value="1"/>
</dbReference>
<dbReference type="Pfam" id="PF14559">
    <property type="entry name" value="TPR_19"/>
    <property type="match status" value="1"/>
</dbReference>
<evidence type="ECO:0000256" key="5">
    <source>
        <dbReference type="ARBA" id="ARBA00023284"/>
    </source>
</evidence>
<dbReference type="PROSITE" id="PS51352">
    <property type="entry name" value="THIOREDOXIN_2"/>
    <property type="match status" value="1"/>
</dbReference>
<dbReference type="AlphaFoldDB" id="A0A1U9YZG4"/>
<dbReference type="FunFam" id="3.40.30.10:FF:000001">
    <property type="entry name" value="Thioredoxin"/>
    <property type="match status" value="1"/>
</dbReference>
<dbReference type="GO" id="GO:0006950">
    <property type="term" value="P:response to stress"/>
    <property type="evidence" value="ECO:0007669"/>
    <property type="project" value="UniProtKB-ARBA"/>
</dbReference>
<dbReference type="SUPFAM" id="SSF48452">
    <property type="entry name" value="TPR-like"/>
    <property type="match status" value="1"/>
</dbReference>
<dbReference type="STRING" id="1122214.Mame_01448"/>
<dbReference type="RefSeq" id="WP_018065063.1">
    <property type="nucleotide sequence ID" value="NZ_AQWH01000010.1"/>
</dbReference>
<evidence type="ECO:0000313" key="8">
    <source>
        <dbReference type="EMBL" id="AQZ50808.1"/>
    </source>
</evidence>